<evidence type="ECO:0000313" key="2">
    <source>
        <dbReference type="Proteomes" id="UP001651050"/>
    </source>
</evidence>
<name>A0ABT0J9A3_9MICO</name>
<sequence>MASVPAVVPAEHSSDHVLVMPRPAAGAEAGSEAGPEQGRLALPELAAAWFGDAGWLRAPAVAGPSRGGGGARFHGVRAAPLAVPGILRLGDDHRATGPFPLEAGAAGALGCEHPADAWALGRADGTLDARGGRPATYDDRDGISRAFAAALPVGEELRVVGWGVAVARRSRGLLLADGRHALRPDPAASVDLTVRAARVVPAQELLEVVRAVVATAAGEAAAAGAPGHRVVARTPYDGDLVVGGEPAAGPPGAPGAPATVHRFAWVPQDPYELQVEQPSGVHAIARSRARTLLARIALLLLERAGGAAVDDAGFPVGRRGLEGRLDSRGPGSRAWV</sequence>
<gene>
    <name evidence="1" type="ORF">M1843_20225</name>
</gene>
<keyword evidence="2" id="KW-1185">Reference proteome</keyword>
<dbReference type="EMBL" id="JALQCY010000009">
    <property type="protein sequence ID" value="MCK9796076.1"/>
    <property type="molecule type" value="Genomic_DNA"/>
</dbReference>
<protein>
    <submittedName>
        <fullName evidence="1">Uncharacterized protein</fullName>
    </submittedName>
</protein>
<comment type="caution">
    <text evidence="1">The sequence shown here is derived from an EMBL/GenBank/DDBJ whole genome shotgun (WGS) entry which is preliminary data.</text>
</comment>
<proteinExistence type="predicted"/>
<organism evidence="1 2">
    <name type="scientific">Isoptericola peretonis</name>
    <dbReference type="NCBI Taxonomy" id="2918523"/>
    <lineage>
        <taxon>Bacteria</taxon>
        <taxon>Bacillati</taxon>
        <taxon>Actinomycetota</taxon>
        <taxon>Actinomycetes</taxon>
        <taxon>Micrococcales</taxon>
        <taxon>Promicromonosporaceae</taxon>
        <taxon>Isoptericola</taxon>
    </lineage>
</organism>
<reference evidence="1 2" key="1">
    <citation type="submission" date="2022-02" db="EMBL/GenBank/DDBJ databases">
        <title>The car tank lid bacteriome: a reservoir of bacteria with potential in bioremediation of fuel.</title>
        <authorList>
            <person name="Vidal-Verdu A."/>
            <person name="Gomez-Martinez D."/>
            <person name="Latorre-Perez A."/>
            <person name="Pereto J."/>
            <person name="Porcar M."/>
        </authorList>
    </citation>
    <scope>NUCLEOTIDE SEQUENCE [LARGE SCALE GENOMIC DNA]</scope>
    <source>
        <strain evidence="1 2">4D.3</strain>
    </source>
</reference>
<accession>A0ABT0J9A3</accession>
<evidence type="ECO:0000313" key="1">
    <source>
        <dbReference type="EMBL" id="MCK9796076.1"/>
    </source>
</evidence>
<dbReference type="Proteomes" id="UP001651050">
    <property type="component" value="Unassembled WGS sequence"/>
</dbReference>
<dbReference type="RefSeq" id="WP_416345933.1">
    <property type="nucleotide sequence ID" value="NZ_JALQCY010000009.1"/>
</dbReference>